<dbReference type="EMBL" id="BLLI01000006">
    <property type="protein sequence ID" value="GFH41835.1"/>
    <property type="molecule type" value="Genomic_DNA"/>
</dbReference>
<evidence type="ECO:0000256" key="1">
    <source>
        <dbReference type="ARBA" id="ARBA00009580"/>
    </source>
</evidence>
<dbReference type="SUPFAM" id="SSF52799">
    <property type="entry name" value="(Phosphotyrosine protein) phosphatases II"/>
    <property type="match status" value="1"/>
</dbReference>
<dbReference type="Proteomes" id="UP000480303">
    <property type="component" value="Unassembled WGS sequence"/>
</dbReference>
<dbReference type="RefSeq" id="WP_172207567.1">
    <property type="nucleotide sequence ID" value="NZ_BLLI01000006.1"/>
</dbReference>
<dbReference type="GO" id="GO:0004721">
    <property type="term" value="F:phosphoprotein phosphatase activity"/>
    <property type="evidence" value="ECO:0007669"/>
    <property type="project" value="InterPro"/>
</dbReference>
<protein>
    <submittedName>
        <fullName evidence="2">Aldo/keto reductase</fullName>
    </submittedName>
</protein>
<name>A0A6A0BAY9_9LACT</name>
<sequence>MEKIVNFRDLGGYIGHEGRQVKPKLLLRSGELYELTENDRHELTTTYNLGKIIDLRRQKEIIKTPDDKISGVTYHHVDILAEFNRPDSSKHELLKGFHGEDVDKNMQELYSEIVRDEVARKEYRNMIQLLLQFDGKSSIFHCFAGKDRTGLAAALILGILGVSYTDIMTDFLQTNVQRKAANDVILAEKRAEGATEAELQGIEKAFCVAESYLAAAKETVNTEFGGFEAYLLNGLGLTETEILKFREFYLA</sequence>
<dbReference type="InterPro" id="IPR026893">
    <property type="entry name" value="Tyr/Ser_Pase_IphP-type"/>
</dbReference>
<keyword evidence="3" id="KW-1185">Reference proteome</keyword>
<dbReference type="PROSITE" id="PS00383">
    <property type="entry name" value="TYR_PHOSPHATASE_1"/>
    <property type="match status" value="1"/>
</dbReference>
<dbReference type="InterPro" id="IPR016130">
    <property type="entry name" value="Tyr_Pase_AS"/>
</dbReference>
<evidence type="ECO:0000313" key="3">
    <source>
        <dbReference type="Proteomes" id="UP000480303"/>
    </source>
</evidence>
<dbReference type="PANTHER" id="PTHR31126:SF1">
    <property type="entry name" value="TYROSINE SPECIFIC PROTEIN PHOSPHATASES DOMAIN-CONTAINING PROTEIN"/>
    <property type="match status" value="1"/>
</dbReference>
<dbReference type="PANTHER" id="PTHR31126">
    <property type="entry name" value="TYROSINE-PROTEIN PHOSPHATASE"/>
    <property type="match status" value="1"/>
</dbReference>
<dbReference type="Gene3D" id="3.90.190.10">
    <property type="entry name" value="Protein tyrosine phosphatase superfamily"/>
    <property type="match status" value="1"/>
</dbReference>
<comment type="caution">
    <text evidence="2">The sequence shown here is derived from an EMBL/GenBank/DDBJ whole genome shotgun (WGS) entry which is preliminary data.</text>
</comment>
<dbReference type="AlphaFoldDB" id="A0A6A0BAY9"/>
<gene>
    <name evidence="2" type="ORF">Hs30E_03860</name>
</gene>
<dbReference type="Pfam" id="PF13350">
    <property type="entry name" value="Y_phosphatase3"/>
    <property type="match status" value="1"/>
</dbReference>
<comment type="similarity">
    <text evidence="1">Belongs to the protein-tyrosine phosphatase family.</text>
</comment>
<organism evidence="2 3">
    <name type="scientific">Pseudolactococcus hodotermopsidis</name>
    <dbReference type="NCBI Taxonomy" id="2709157"/>
    <lineage>
        <taxon>Bacteria</taxon>
        <taxon>Bacillati</taxon>
        <taxon>Bacillota</taxon>
        <taxon>Bacilli</taxon>
        <taxon>Lactobacillales</taxon>
        <taxon>Streptococcaceae</taxon>
        <taxon>Pseudolactococcus</taxon>
    </lineage>
</organism>
<dbReference type="InterPro" id="IPR029021">
    <property type="entry name" value="Prot-tyrosine_phosphatase-like"/>
</dbReference>
<evidence type="ECO:0000313" key="2">
    <source>
        <dbReference type="EMBL" id="GFH41835.1"/>
    </source>
</evidence>
<proteinExistence type="inferred from homology"/>
<accession>A0A6A0BAY9</accession>
<reference evidence="2 3" key="1">
    <citation type="submission" date="2020-02" db="EMBL/GenBank/DDBJ databases">
        <title>Draft genome sequence of Lactococcus sp. Hs30E4-3.</title>
        <authorList>
            <person name="Noda S."/>
            <person name="Yuki M."/>
            <person name="Ohkuma M."/>
        </authorList>
    </citation>
    <scope>NUCLEOTIDE SEQUENCE [LARGE SCALE GENOMIC DNA]</scope>
    <source>
        <strain evidence="2 3">Hs30E4-3</strain>
    </source>
</reference>